<comment type="caution">
    <text evidence="1">The sequence shown here is derived from an EMBL/GenBank/DDBJ whole genome shotgun (WGS) entry which is preliminary data.</text>
</comment>
<keyword evidence="2" id="KW-1185">Reference proteome</keyword>
<evidence type="ECO:0000313" key="2">
    <source>
        <dbReference type="Proteomes" id="UP000499080"/>
    </source>
</evidence>
<gene>
    <name evidence="1" type="ORF">AVEN_245423_1</name>
</gene>
<sequence>MYCGNASDTGTTLVSQTMSRKRYLDIKRFFLKSVMSSRVDHRTAEVQAGLFDLSFLYGLKNGSKRDVIDFCMQMDLIAKEYVCPACDEKMELIECSTLEDGFIWCCSKYGQNAHHIKRSVRKGSW</sequence>
<evidence type="ECO:0000313" key="1">
    <source>
        <dbReference type="EMBL" id="GBN66591.1"/>
    </source>
</evidence>
<dbReference type="AlphaFoldDB" id="A0A4Y2QTD7"/>
<protein>
    <submittedName>
        <fullName evidence="1">Uncharacterized protein</fullName>
    </submittedName>
</protein>
<reference evidence="1 2" key="1">
    <citation type="journal article" date="2019" name="Sci. Rep.">
        <title>Orb-weaving spider Araneus ventricosus genome elucidates the spidroin gene catalogue.</title>
        <authorList>
            <person name="Kono N."/>
            <person name="Nakamura H."/>
            <person name="Ohtoshi R."/>
            <person name="Moran D.A.P."/>
            <person name="Shinohara A."/>
            <person name="Yoshida Y."/>
            <person name="Fujiwara M."/>
            <person name="Mori M."/>
            <person name="Tomita M."/>
            <person name="Arakawa K."/>
        </authorList>
    </citation>
    <scope>NUCLEOTIDE SEQUENCE [LARGE SCALE GENOMIC DNA]</scope>
</reference>
<proteinExistence type="predicted"/>
<dbReference type="Proteomes" id="UP000499080">
    <property type="component" value="Unassembled WGS sequence"/>
</dbReference>
<dbReference type="EMBL" id="BGPR01014765">
    <property type="protein sequence ID" value="GBN66591.1"/>
    <property type="molecule type" value="Genomic_DNA"/>
</dbReference>
<dbReference type="OrthoDB" id="6409943at2759"/>
<name>A0A4Y2QTD7_ARAVE</name>
<accession>A0A4Y2QTD7</accession>
<organism evidence="1 2">
    <name type="scientific">Araneus ventricosus</name>
    <name type="common">Orbweaver spider</name>
    <name type="synonym">Epeira ventricosa</name>
    <dbReference type="NCBI Taxonomy" id="182803"/>
    <lineage>
        <taxon>Eukaryota</taxon>
        <taxon>Metazoa</taxon>
        <taxon>Ecdysozoa</taxon>
        <taxon>Arthropoda</taxon>
        <taxon>Chelicerata</taxon>
        <taxon>Arachnida</taxon>
        <taxon>Araneae</taxon>
        <taxon>Araneomorphae</taxon>
        <taxon>Entelegynae</taxon>
        <taxon>Araneoidea</taxon>
        <taxon>Araneidae</taxon>
        <taxon>Araneus</taxon>
    </lineage>
</organism>